<dbReference type="InterPro" id="IPR013098">
    <property type="entry name" value="Ig_I-set"/>
</dbReference>
<evidence type="ECO:0000256" key="3">
    <source>
        <dbReference type="ARBA" id="ARBA00023319"/>
    </source>
</evidence>
<dbReference type="Gene3D" id="2.60.40.10">
    <property type="entry name" value="Immunoglobulins"/>
    <property type="match status" value="2"/>
</dbReference>
<sequence length="387" mass="44055">MRSRSYYRTVAPREEEEEFLKPLSIYLAVEASIDLKRSLLENLLCLCRLREEGYPVRSVKMDYGVLPTVEGEELMLSNVQRTDMGYYVCIATNGIPPSVSKRISVKVHFHPMVKVPNQLVGAPVGRDVSIQCYVETSPRAMHSWYKETGEKLMGNSKYEMKEIAVNDYTLLMNMTIKTLEKRDFGSYLCSSVNAIGKAEGVVRLQEMHIPKTTVAPVANVPKQGRARKTQFKDKVLIGSPPPPTKNRKRPKSEDVAELLLTTPLAPRYNIGPPIEPLYKETITQRTPPWILHQNEISGIEKLISNRELEAAHLIVDLFANCFPSFKQHLLIALIPIKNLHQNLKTYLKERDKGKKGINGYLKEVLEEHSIVDHGYFESILEKNCSNY</sequence>
<accession>T1HBZ5</accession>
<protein>
    <submittedName>
        <fullName evidence="4">Ig-like domain-containing protein</fullName>
    </submittedName>
</protein>
<proteinExistence type="predicted"/>
<keyword evidence="3" id="KW-0393">Immunoglobulin domain</keyword>
<keyword evidence="5" id="KW-1185">Reference proteome</keyword>
<dbReference type="EnsemblMetazoa" id="RPRC001557-RA">
    <property type="protein sequence ID" value="RPRC001557-PA"/>
    <property type="gene ID" value="RPRC001557"/>
</dbReference>
<dbReference type="InterPro" id="IPR036179">
    <property type="entry name" value="Ig-like_dom_sf"/>
</dbReference>
<dbReference type="PANTHER" id="PTHR12231">
    <property type="entry name" value="CTX-RELATED TYPE I TRANSMEMBRANE PROTEIN"/>
    <property type="match status" value="1"/>
</dbReference>
<name>T1HBZ5_RHOPR</name>
<reference evidence="4" key="1">
    <citation type="submission" date="2015-05" db="UniProtKB">
        <authorList>
            <consortium name="EnsemblMetazoa"/>
        </authorList>
    </citation>
    <scope>IDENTIFICATION</scope>
</reference>
<dbReference type="Proteomes" id="UP000015103">
    <property type="component" value="Unassembled WGS sequence"/>
</dbReference>
<dbReference type="GO" id="GO:0043005">
    <property type="term" value="C:neuron projection"/>
    <property type="evidence" value="ECO:0007669"/>
    <property type="project" value="TreeGrafter"/>
</dbReference>
<dbReference type="AlphaFoldDB" id="T1HBZ5"/>
<keyword evidence="1" id="KW-0677">Repeat</keyword>
<evidence type="ECO:0000313" key="5">
    <source>
        <dbReference type="Proteomes" id="UP000015103"/>
    </source>
</evidence>
<dbReference type="InterPro" id="IPR051170">
    <property type="entry name" value="Neural/epithelial_adhesion"/>
</dbReference>
<dbReference type="InParanoid" id="T1HBZ5"/>
<dbReference type="SMART" id="SM00409">
    <property type="entry name" value="IG"/>
    <property type="match status" value="2"/>
</dbReference>
<dbReference type="EMBL" id="ACPB03006633">
    <property type="status" value="NOT_ANNOTATED_CDS"/>
    <property type="molecule type" value="Genomic_DNA"/>
</dbReference>
<dbReference type="eggNOG" id="KOG3510">
    <property type="taxonomic scope" value="Eukaryota"/>
</dbReference>
<dbReference type="InterPro" id="IPR003599">
    <property type="entry name" value="Ig_sub"/>
</dbReference>
<dbReference type="PROSITE" id="PS50835">
    <property type="entry name" value="IG_LIKE"/>
    <property type="match status" value="1"/>
</dbReference>
<dbReference type="Pfam" id="PF07679">
    <property type="entry name" value="I-set"/>
    <property type="match status" value="1"/>
</dbReference>
<dbReference type="HOGENOM" id="CLU_714376_0_0_1"/>
<dbReference type="PANTHER" id="PTHR12231:SF265">
    <property type="entry name" value="DPR-INTERACTING PROTEIN LAMBDA"/>
    <property type="match status" value="1"/>
</dbReference>
<dbReference type="STRING" id="13249.T1HBZ5"/>
<dbReference type="InterPro" id="IPR007110">
    <property type="entry name" value="Ig-like_dom"/>
</dbReference>
<evidence type="ECO:0000256" key="1">
    <source>
        <dbReference type="ARBA" id="ARBA00022737"/>
    </source>
</evidence>
<dbReference type="SUPFAM" id="SSF48726">
    <property type="entry name" value="Immunoglobulin"/>
    <property type="match status" value="2"/>
</dbReference>
<organism evidence="4 5">
    <name type="scientific">Rhodnius prolixus</name>
    <name type="common">Triatomid bug</name>
    <dbReference type="NCBI Taxonomy" id="13249"/>
    <lineage>
        <taxon>Eukaryota</taxon>
        <taxon>Metazoa</taxon>
        <taxon>Ecdysozoa</taxon>
        <taxon>Arthropoda</taxon>
        <taxon>Hexapoda</taxon>
        <taxon>Insecta</taxon>
        <taxon>Pterygota</taxon>
        <taxon>Neoptera</taxon>
        <taxon>Paraneoptera</taxon>
        <taxon>Hemiptera</taxon>
        <taxon>Heteroptera</taxon>
        <taxon>Panheteroptera</taxon>
        <taxon>Cimicomorpha</taxon>
        <taxon>Reduviidae</taxon>
        <taxon>Triatominae</taxon>
        <taxon>Rhodnius</taxon>
    </lineage>
</organism>
<evidence type="ECO:0000313" key="4">
    <source>
        <dbReference type="EnsemblMetazoa" id="RPRC001557-PA"/>
    </source>
</evidence>
<evidence type="ECO:0000256" key="2">
    <source>
        <dbReference type="ARBA" id="ARBA00023157"/>
    </source>
</evidence>
<dbReference type="InterPro" id="IPR013783">
    <property type="entry name" value="Ig-like_fold"/>
</dbReference>
<dbReference type="VEuPathDB" id="VectorBase:RPRC001557"/>
<keyword evidence="2" id="KW-1015">Disulfide bond</keyword>